<evidence type="ECO:0000313" key="2">
    <source>
        <dbReference type="Proteomes" id="UP001162318"/>
    </source>
</evidence>
<dbReference type="EMBL" id="JAOCKX010000077">
    <property type="protein sequence ID" value="MDH2134941.1"/>
    <property type="molecule type" value="Genomic_DNA"/>
</dbReference>
<comment type="caution">
    <text evidence="1">The sequence shown here is derived from an EMBL/GenBank/DDBJ whole genome shotgun (WGS) entry which is preliminary data.</text>
</comment>
<gene>
    <name evidence="1" type="ORF">N5J77_27800</name>
</gene>
<protein>
    <submittedName>
        <fullName evidence="1">Uncharacterized protein</fullName>
    </submittedName>
</protein>
<reference evidence="1" key="1">
    <citation type="submission" date="2022-09" db="EMBL/GenBank/DDBJ databases">
        <title>Intensive care unit water sources are persistently colonized with multi-drug resistant bacteria and are the site of extensive horizontal gene transfer of antibiotic resistance genes.</title>
        <authorList>
            <person name="Diorio-Toth L."/>
        </authorList>
    </citation>
    <scope>NUCLEOTIDE SEQUENCE</scope>
    <source>
        <strain evidence="1">GD03659</strain>
    </source>
</reference>
<dbReference type="AlphaFoldDB" id="A0AA43BAX7"/>
<dbReference type="Proteomes" id="UP001162318">
    <property type="component" value="Unassembled WGS sequence"/>
</dbReference>
<accession>A0AA43BAX7</accession>
<organism evidence="1 2">
    <name type="scientific">Sphingobium yanoikuyae</name>
    <name type="common">Sphingomonas yanoikuyae</name>
    <dbReference type="NCBI Taxonomy" id="13690"/>
    <lineage>
        <taxon>Bacteria</taxon>
        <taxon>Pseudomonadati</taxon>
        <taxon>Pseudomonadota</taxon>
        <taxon>Alphaproteobacteria</taxon>
        <taxon>Sphingomonadales</taxon>
        <taxon>Sphingomonadaceae</taxon>
        <taxon>Sphingobium</taxon>
    </lineage>
</organism>
<name>A0AA43BAX7_SPHYA</name>
<evidence type="ECO:0000313" key="1">
    <source>
        <dbReference type="EMBL" id="MDH2134941.1"/>
    </source>
</evidence>
<proteinExistence type="predicted"/>
<sequence>MDAHTLSEILATTTGCEATTVDATDDDLDDRRDLSRDDLAGLGLRLPLTPCPAAWWQTTDGQAEHLDQPSFTSSFNKVRWFALRGLEDQASPTNDRAELARIESERDYWLGRTEADHRLDIMNEFNL</sequence>
<dbReference type="RefSeq" id="WP_279731097.1">
    <property type="nucleotide sequence ID" value="NZ_JAOCKX010000077.1"/>
</dbReference>